<dbReference type="EMBL" id="GBXM01088365">
    <property type="protein sequence ID" value="JAH20212.1"/>
    <property type="molecule type" value="Transcribed_RNA"/>
</dbReference>
<organism evidence="2">
    <name type="scientific">Anguilla anguilla</name>
    <name type="common">European freshwater eel</name>
    <name type="synonym">Muraena anguilla</name>
    <dbReference type="NCBI Taxonomy" id="7936"/>
    <lineage>
        <taxon>Eukaryota</taxon>
        <taxon>Metazoa</taxon>
        <taxon>Chordata</taxon>
        <taxon>Craniata</taxon>
        <taxon>Vertebrata</taxon>
        <taxon>Euteleostomi</taxon>
        <taxon>Actinopterygii</taxon>
        <taxon>Neopterygii</taxon>
        <taxon>Teleostei</taxon>
        <taxon>Anguilliformes</taxon>
        <taxon>Anguillidae</taxon>
        <taxon>Anguilla</taxon>
    </lineage>
</organism>
<reference evidence="2" key="2">
    <citation type="journal article" date="2015" name="Fish Shellfish Immunol.">
        <title>Early steps in the European eel (Anguilla anguilla)-Vibrio vulnificus interaction in the gills: Role of the RtxA13 toxin.</title>
        <authorList>
            <person name="Callol A."/>
            <person name="Pajuelo D."/>
            <person name="Ebbesson L."/>
            <person name="Teles M."/>
            <person name="MacKenzie S."/>
            <person name="Amaro C."/>
        </authorList>
    </citation>
    <scope>NUCLEOTIDE SEQUENCE</scope>
</reference>
<proteinExistence type="predicted"/>
<dbReference type="AlphaFoldDB" id="A0A0E9Q770"/>
<dbReference type="EMBL" id="GBXM01096634">
    <property type="protein sequence ID" value="JAH11943.1"/>
    <property type="molecule type" value="Transcribed_RNA"/>
</dbReference>
<keyword evidence="1" id="KW-0472">Membrane</keyword>
<feature type="transmembrane region" description="Helical" evidence="1">
    <location>
        <begin position="12"/>
        <end position="32"/>
    </location>
</feature>
<name>A0A0E9Q770_ANGAN</name>
<sequence length="56" mass="6398">MKCGRHELFDARFCCLVGVYVPIVLLVPLSWLQLACHSLCRKINDHQPVTIVNHIP</sequence>
<reference evidence="2" key="1">
    <citation type="submission" date="2014-11" db="EMBL/GenBank/DDBJ databases">
        <authorList>
            <person name="Amaro Gonzalez C."/>
        </authorList>
    </citation>
    <scope>NUCLEOTIDE SEQUENCE</scope>
</reference>
<keyword evidence="1" id="KW-1133">Transmembrane helix</keyword>
<evidence type="ECO:0000313" key="2">
    <source>
        <dbReference type="EMBL" id="JAH11943.1"/>
    </source>
</evidence>
<accession>A0A0E9Q770</accession>
<keyword evidence="1" id="KW-0812">Transmembrane</keyword>
<protein>
    <submittedName>
        <fullName evidence="2">Uncharacterized protein</fullName>
    </submittedName>
</protein>
<evidence type="ECO:0000256" key="1">
    <source>
        <dbReference type="SAM" id="Phobius"/>
    </source>
</evidence>